<feature type="region of interest" description="Disordered" evidence="1">
    <location>
        <begin position="272"/>
        <end position="450"/>
    </location>
</feature>
<feature type="compositionally biased region" description="Polar residues" evidence="1">
    <location>
        <begin position="326"/>
        <end position="340"/>
    </location>
</feature>
<evidence type="ECO:0000256" key="1">
    <source>
        <dbReference type="SAM" id="MobiDB-lite"/>
    </source>
</evidence>
<keyword evidence="2" id="KW-0732">Signal</keyword>
<name>A0A9P4MX26_9PLEO</name>
<gene>
    <name evidence="3" type="ORF">GQ43DRAFT_270540</name>
</gene>
<feature type="compositionally biased region" description="Pro residues" evidence="1">
    <location>
        <begin position="301"/>
        <end position="314"/>
    </location>
</feature>
<dbReference type="Proteomes" id="UP000799536">
    <property type="component" value="Unassembled WGS sequence"/>
</dbReference>
<feature type="chain" id="PRO_5040172752" evidence="2">
    <location>
        <begin position="31"/>
        <end position="486"/>
    </location>
</feature>
<accession>A0A9P4MX26</accession>
<organism evidence="3 4">
    <name type="scientific">Delitschia confertaspora ATCC 74209</name>
    <dbReference type="NCBI Taxonomy" id="1513339"/>
    <lineage>
        <taxon>Eukaryota</taxon>
        <taxon>Fungi</taxon>
        <taxon>Dikarya</taxon>
        <taxon>Ascomycota</taxon>
        <taxon>Pezizomycotina</taxon>
        <taxon>Dothideomycetes</taxon>
        <taxon>Pleosporomycetidae</taxon>
        <taxon>Pleosporales</taxon>
        <taxon>Delitschiaceae</taxon>
        <taxon>Delitschia</taxon>
    </lineage>
</organism>
<evidence type="ECO:0000313" key="3">
    <source>
        <dbReference type="EMBL" id="KAF2205702.1"/>
    </source>
</evidence>
<protein>
    <submittedName>
        <fullName evidence="3">Uncharacterized protein</fullName>
    </submittedName>
</protein>
<reference evidence="3" key="1">
    <citation type="journal article" date="2020" name="Stud. Mycol.">
        <title>101 Dothideomycetes genomes: a test case for predicting lifestyles and emergence of pathogens.</title>
        <authorList>
            <person name="Haridas S."/>
            <person name="Albert R."/>
            <person name="Binder M."/>
            <person name="Bloem J."/>
            <person name="Labutti K."/>
            <person name="Salamov A."/>
            <person name="Andreopoulos B."/>
            <person name="Baker S."/>
            <person name="Barry K."/>
            <person name="Bills G."/>
            <person name="Bluhm B."/>
            <person name="Cannon C."/>
            <person name="Castanera R."/>
            <person name="Culley D."/>
            <person name="Daum C."/>
            <person name="Ezra D."/>
            <person name="Gonzalez J."/>
            <person name="Henrissat B."/>
            <person name="Kuo A."/>
            <person name="Liang C."/>
            <person name="Lipzen A."/>
            <person name="Lutzoni F."/>
            <person name="Magnuson J."/>
            <person name="Mondo S."/>
            <person name="Nolan M."/>
            <person name="Ohm R."/>
            <person name="Pangilinan J."/>
            <person name="Park H.-J."/>
            <person name="Ramirez L."/>
            <person name="Alfaro M."/>
            <person name="Sun H."/>
            <person name="Tritt A."/>
            <person name="Yoshinaga Y."/>
            <person name="Zwiers L.-H."/>
            <person name="Turgeon B."/>
            <person name="Goodwin S."/>
            <person name="Spatafora J."/>
            <person name="Crous P."/>
            <person name="Grigoriev I."/>
        </authorList>
    </citation>
    <scope>NUCLEOTIDE SEQUENCE</scope>
    <source>
        <strain evidence="3">ATCC 74209</strain>
    </source>
</reference>
<dbReference type="EMBL" id="ML993851">
    <property type="protein sequence ID" value="KAF2205702.1"/>
    <property type="molecule type" value="Genomic_DNA"/>
</dbReference>
<proteinExistence type="predicted"/>
<evidence type="ECO:0000313" key="4">
    <source>
        <dbReference type="Proteomes" id="UP000799536"/>
    </source>
</evidence>
<dbReference type="OrthoDB" id="3944128at2759"/>
<evidence type="ECO:0000256" key="2">
    <source>
        <dbReference type="SAM" id="SignalP"/>
    </source>
</evidence>
<keyword evidence="4" id="KW-1185">Reference proteome</keyword>
<sequence>MGGNMFLEIMGLRFLSLLFAFVLQSSLSAAYQNPHYRAFGRQDELDPVRAVKATPPCCGLCKLQAQTVQLYYWPNQATTAVPSVTGLPKNASAVVSAFAHNGSGIYVDDSGFTFTSPSVYIGFTSLGATDLCGAVGTVLYNTTVGFDPGELSSYETTTTETCYFSPSTVGGTVTQQPSGYLMSTNNRPLNYASVAQNCSTINGYYYFPDDPFNHLAAGDPCHPIIAIPDRIKRLQPDWESCIADAYGGFYDPPKTLQQVFALMPTADPGLTSIAALPQQTPSPPPLQTAQPTLEPEKPSTPSLPPQPQPTPQDPPSSQDPRPADPTSQDSVSQSPASQNPVPQPANPEGPVSQDPSPKSPIPPDTVPQTPTSEKPAAQSPPPQAPISQNPTTDDPMESQAPAPGFTTSITLFPPPVPVEVPQTPPPIVTPTPAGAVTESPSNLPASPSDNRSLQISFPAILLQTHQTVFPAVLPQSHRLIPLIMLL</sequence>
<feature type="compositionally biased region" description="Polar residues" evidence="1">
    <location>
        <begin position="438"/>
        <end position="450"/>
    </location>
</feature>
<feature type="signal peptide" evidence="2">
    <location>
        <begin position="1"/>
        <end position="30"/>
    </location>
</feature>
<dbReference type="AlphaFoldDB" id="A0A9P4MX26"/>
<feature type="compositionally biased region" description="Pro residues" evidence="1">
    <location>
        <begin position="412"/>
        <end position="429"/>
    </location>
</feature>
<dbReference type="PRINTS" id="PR01217">
    <property type="entry name" value="PRICHEXTENSN"/>
</dbReference>
<comment type="caution">
    <text evidence="3">The sequence shown here is derived from an EMBL/GenBank/DDBJ whole genome shotgun (WGS) entry which is preliminary data.</text>
</comment>